<evidence type="ECO:0000256" key="1">
    <source>
        <dbReference type="SAM" id="Phobius"/>
    </source>
</evidence>
<keyword evidence="3" id="KW-1185">Reference proteome</keyword>
<gene>
    <name evidence="2" type="ORF">VE01_02143</name>
</gene>
<keyword evidence="1" id="KW-0812">Transmembrane</keyword>
<feature type="transmembrane region" description="Helical" evidence="1">
    <location>
        <begin position="149"/>
        <end position="168"/>
    </location>
</feature>
<dbReference type="RefSeq" id="XP_018133389.1">
    <property type="nucleotide sequence ID" value="XM_018271654.1"/>
</dbReference>
<feature type="transmembrane region" description="Helical" evidence="1">
    <location>
        <begin position="228"/>
        <end position="246"/>
    </location>
</feature>
<dbReference type="EMBL" id="KV460211">
    <property type="protein sequence ID" value="OBT99656.1"/>
    <property type="molecule type" value="Genomic_DNA"/>
</dbReference>
<dbReference type="GeneID" id="28835529"/>
<proteinExistence type="predicted"/>
<evidence type="ECO:0000313" key="3">
    <source>
        <dbReference type="Proteomes" id="UP000091956"/>
    </source>
</evidence>
<dbReference type="OrthoDB" id="2847781at2759"/>
<dbReference type="AlphaFoldDB" id="A0A1B8GV01"/>
<evidence type="ECO:0000313" key="2">
    <source>
        <dbReference type="EMBL" id="OBT99656.1"/>
    </source>
</evidence>
<dbReference type="Proteomes" id="UP000091956">
    <property type="component" value="Unassembled WGS sequence"/>
</dbReference>
<reference evidence="2 3" key="1">
    <citation type="submission" date="2016-03" db="EMBL/GenBank/DDBJ databases">
        <title>Comparative genomics of Pseudogymnoascus destructans, the fungus causing white-nose syndrome of bats.</title>
        <authorList>
            <person name="Palmer J.M."/>
            <person name="Drees K.P."/>
            <person name="Foster J.T."/>
            <person name="Lindner D.L."/>
        </authorList>
    </citation>
    <scope>NUCLEOTIDE SEQUENCE [LARGE SCALE GENOMIC DNA]</scope>
    <source>
        <strain evidence="2 3">UAMH 10579</strain>
    </source>
</reference>
<keyword evidence="1" id="KW-0472">Membrane</keyword>
<keyword evidence="1" id="KW-1133">Transmembrane helix</keyword>
<protein>
    <submittedName>
        <fullName evidence="2">Uncharacterized protein</fullName>
    </submittedName>
</protein>
<feature type="transmembrane region" description="Helical" evidence="1">
    <location>
        <begin position="122"/>
        <end position="140"/>
    </location>
</feature>
<feature type="transmembrane region" description="Helical" evidence="1">
    <location>
        <begin position="194"/>
        <end position="216"/>
    </location>
</feature>
<accession>A0A1B8GV01</accession>
<organism evidence="2 3">
    <name type="scientific">Pseudogymnoascus verrucosus</name>
    <dbReference type="NCBI Taxonomy" id="342668"/>
    <lineage>
        <taxon>Eukaryota</taxon>
        <taxon>Fungi</taxon>
        <taxon>Dikarya</taxon>
        <taxon>Ascomycota</taxon>
        <taxon>Pezizomycotina</taxon>
        <taxon>Leotiomycetes</taxon>
        <taxon>Thelebolales</taxon>
        <taxon>Thelebolaceae</taxon>
        <taxon>Pseudogymnoascus</taxon>
    </lineage>
</organism>
<sequence length="263" mass="28921">MAGEILALVKETTTSILSDNSTNQVAWQTEFLGLVPLALNAMTQPSSLDINRPESSLLFMARSSPFICVADTLEVLIALCLYTYQEGSISEAARLVNRRIARSRLGSGESELEASAVEKHPWTFTILFLAALVPAIKFLGLQGLFWTRVWAGIYLCPYIVLAIVRALASKGWRDRPPVASLAKVPSFHEKLLGIVRTVLLVVAGAVHASVSYWALICVQQIDDGDYKALLVFPFLNFILALLYYLVVYDPTGTAKPSWTEELG</sequence>
<reference evidence="3" key="2">
    <citation type="journal article" date="2018" name="Nat. Commun.">
        <title>Extreme sensitivity to ultraviolet light in the fungal pathogen causing white-nose syndrome of bats.</title>
        <authorList>
            <person name="Palmer J.M."/>
            <person name="Drees K.P."/>
            <person name="Foster J.T."/>
            <person name="Lindner D.L."/>
        </authorList>
    </citation>
    <scope>NUCLEOTIDE SEQUENCE [LARGE SCALE GENOMIC DNA]</scope>
    <source>
        <strain evidence="3">UAMH 10579</strain>
    </source>
</reference>
<name>A0A1B8GV01_9PEZI</name>